<dbReference type="eggNOG" id="COG5190">
    <property type="taxonomic scope" value="Bacteria"/>
</dbReference>
<dbReference type="InterPro" id="IPR004274">
    <property type="entry name" value="FCP1_dom"/>
</dbReference>
<evidence type="ECO:0000313" key="2">
    <source>
        <dbReference type="EMBL" id="EDP96486.1"/>
    </source>
</evidence>
<evidence type="ECO:0000313" key="3">
    <source>
        <dbReference type="Proteomes" id="UP000002945"/>
    </source>
</evidence>
<gene>
    <name evidence="2" type="ORF">KAOT1_03717</name>
</gene>
<keyword evidence="3" id="KW-1185">Reference proteome</keyword>
<dbReference type="EMBL" id="ABIB01000004">
    <property type="protein sequence ID" value="EDP96486.1"/>
    <property type="molecule type" value="Genomic_DNA"/>
</dbReference>
<dbReference type="SMART" id="SM00577">
    <property type="entry name" value="CPDc"/>
    <property type="match status" value="1"/>
</dbReference>
<dbReference type="InterPro" id="IPR036412">
    <property type="entry name" value="HAD-like_sf"/>
</dbReference>
<accession>A9DVZ1</accession>
<name>A9DVZ1_9FLAO</name>
<evidence type="ECO:0000259" key="1">
    <source>
        <dbReference type="PROSITE" id="PS50969"/>
    </source>
</evidence>
<dbReference type="InterPro" id="IPR050365">
    <property type="entry name" value="TIM50"/>
</dbReference>
<dbReference type="HOGENOM" id="CLU_1382336_0_0_10"/>
<dbReference type="Pfam" id="PF03031">
    <property type="entry name" value="NIF"/>
    <property type="match status" value="1"/>
</dbReference>
<reference evidence="2 3" key="1">
    <citation type="journal article" date="2011" name="J. Bacteriol.">
        <title>Genome sequence of the algicidal bacterium Kordia algicida OT-1.</title>
        <authorList>
            <person name="Lee H.S."/>
            <person name="Kang S.G."/>
            <person name="Kwon K.K."/>
            <person name="Lee J.H."/>
            <person name="Kim S.J."/>
        </authorList>
    </citation>
    <scope>NUCLEOTIDE SEQUENCE [LARGE SCALE GENOMIC DNA]</scope>
    <source>
        <strain evidence="2 3">OT-1</strain>
    </source>
</reference>
<dbReference type="RefSeq" id="WP_007093316.1">
    <property type="nucleotide sequence ID" value="NZ_CP142125.1"/>
</dbReference>
<dbReference type="SUPFAM" id="SSF56784">
    <property type="entry name" value="HAD-like"/>
    <property type="match status" value="1"/>
</dbReference>
<dbReference type="Proteomes" id="UP000002945">
    <property type="component" value="Unassembled WGS sequence"/>
</dbReference>
<organism evidence="2 3">
    <name type="scientific">Kordia algicida OT-1</name>
    <dbReference type="NCBI Taxonomy" id="391587"/>
    <lineage>
        <taxon>Bacteria</taxon>
        <taxon>Pseudomonadati</taxon>
        <taxon>Bacteroidota</taxon>
        <taxon>Flavobacteriia</taxon>
        <taxon>Flavobacteriales</taxon>
        <taxon>Flavobacteriaceae</taxon>
        <taxon>Kordia</taxon>
    </lineage>
</organism>
<dbReference type="Gene3D" id="3.40.50.1000">
    <property type="entry name" value="HAD superfamily/HAD-like"/>
    <property type="match status" value="1"/>
</dbReference>
<dbReference type="PROSITE" id="PS50969">
    <property type="entry name" value="FCP1"/>
    <property type="match status" value="1"/>
</dbReference>
<dbReference type="PANTHER" id="PTHR12210">
    <property type="entry name" value="DULLARD PROTEIN PHOSPHATASE"/>
    <property type="match status" value="1"/>
</dbReference>
<dbReference type="InterPro" id="IPR023214">
    <property type="entry name" value="HAD_sf"/>
</dbReference>
<feature type="domain" description="FCP1 homology" evidence="1">
    <location>
        <begin position="2"/>
        <end position="163"/>
    </location>
</feature>
<comment type="caution">
    <text evidence="2">The sequence shown here is derived from an EMBL/GenBank/DDBJ whole genome shotgun (WGS) entry which is preliminary data.</text>
</comment>
<dbReference type="STRING" id="391587.KAOT1_03717"/>
<protein>
    <submittedName>
        <fullName evidence="2">Phosphoprotein phosphatase</fullName>
    </submittedName>
</protein>
<dbReference type="AlphaFoldDB" id="A9DVZ1"/>
<sequence length="183" mass="21547">MKPAENILLVLDLDETLLHSSEKKLALSEDFQYAEYYVYFRPHLQWFLEEMNLHFSLAIWSSADDTYVNDLVAKITPKTVNFEFIWGKSRCTPRRNYEFGNYVFAKHLKKLKKKGFSLEKILIIDDSPEKTKDNYGNAVYITPFEGNREDVTLKKLANYLISIKDAENVRTIEKRGWLHKNTL</sequence>
<proteinExistence type="predicted"/>